<dbReference type="GO" id="GO:0003677">
    <property type="term" value="F:DNA binding"/>
    <property type="evidence" value="ECO:0007669"/>
    <property type="project" value="UniProtKB-KW"/>
</dbReference>
<organism evidence="3 4">
    <name type="scientific">Candidatus Williamhamiltonella defendens</name>
    <dbReference type="NCBI Taxonomy" id="138072"/>
    <lineage>
        <taxon>Bacteria</taxon>
        <taxon>Pseudomonadati</taxon>
        <taxon>Pseudomonadota</taxon>
        <taxon>Gammaproteobacteria</taxon>
        <taxon>Enterobacterales</taxon>
        <taxon>Enterobacteriaceae</taxon>
        <taxon>aphid secondary symbionts</taxon>
        <taxon>Candidatus Williamhamiltonella</taxon>
    </lineage>
</organism>
<name>A0A2D3T1G4_9ENTR</name>
<dbReference type="PROSITE" id="PS50043">
    <property type="entry name" value="HTH_LUXR_2"/>
    <property type="match status" value="1"/>
</dbReference>
<dbReference type="Gene3D" id="1.10.10.10">
    <property type="entry name" value="Winged helix-like DNA-binding domain superfamily/Winged helix DNA-binding domain"/>
    <property type="match status" value="1"/>
</dbReference>
<dbReference type="Pfam" id="PF08448">
    <property type="entry name" value="PAS_4"/>
    <property type="match status" value="1"/>
</dbReference>
<dbReference type="Pfam" id="PF00196">
    <property type="entry name" value="GerE"/>
    <property type="match status" value="1"/>
</dbReference>
<sequence>MNENQNTEVTKLTVDSLGSIPMLAVMEHSSIPWAIKDNTSRFVYINKSCLNLFDIHTGFDFEGCLDEDMPCAWSEYSQEFKAQDRKAESNKNGSEIIVTSYFGREKIMEPWYFPKFPIYNSTGEVLGTIFYGKKFSFISISEFFNNLKPSVVNLTPPVDTFTEKELDIIFYAFQKLSEKDIATKLCLSHRTVENRLQRIYDKMGVNSLSGLVEYCHTTGLNNYVPKKLLREGVEFFW</sequence>
<dbReference type="SMART" id="SM00421">
    <property type="entry name" value="HTH_LUXR"/>
    <property type="match status" value="1"/>
</dbReference>
<dbReference type="InterPro" id="IPR036388">
    <property type="entry name" value="WH-like_DNA-bd_sf"/>
</dbReference>
<dbReference type="CDD" id="cd06170">
    <property type="entry name" value="LuxR_C_like"/>
    <property type="match status" value="1"/>
</dbReference>
<dbReference type="SUPFAM" id="SSF46894">
    <property type="entry name" value="C-terminal effector domain of the bipartite response regulators"/>
    <property type="match status" value="1"/>
</dbReference>
<dbReference type="InterPro" id="IPR000792">
    <property type="entry name" value="Tscrpt_reg_LuxR_C"/>
</dbReference>
<evidence type="ECO:0000256" key="1">
    <source>
        <dbReference type="ARBA" id="ARBA00023125"/>
    </source>
</evidence>
<reference evidence="4" key="1">
    <citation type="submission" date="2016-10" db="EMBL/GenBank/DDBJ databases">
        <authorList>
            <person name="Chevignon G."/>
        </authorList>
    </citation>
    <scope>NUCLEOTIDE SEQUENCE [LARGE SCALE GENOMIC DNA]</scope>
    <source>
        <strain evidence="4">A2C</strain>
    </source>
</reference>
<accession>A0A2D3T1G4</accession>
<dbReference type="RefSeq" id="WP_100103168.1">
    <property type="nucleotide sequence ID" value="NZ_CAWNMT010000001.1"/>
</dbReference>
<evidence type="ECO:0000259" key="2">
    <source>
        <dbReference type="PROSITE" id="PS50043"/>
    </source>
</evidence>
<evidence type="ECO:0000313" key="3">
    <source>
        <dbReference type="EMBL" id="ATW29658.1"/>
    </source>
</evidence>
<feature type="domain" description="HTH luxR-type" evidence="2">
    <location>
        <begin position="154"/>
        <end position="219"/>
    </location>
</feature>
<dbReference type="EMBL" id="CP017606">
    <property type="protein sequence ID" value="ATW29658.1"/>
    <property type="molecule type" value="Genomic_DNA"/>
</dbReference>
<proteinExistence type="predicted"/>
<dbReference type="InterPro" id="IPR016032">
    <property type="entry name" value="Sig_transdc_resp-reg_C-effctor"/>
</dbReference>
<keyword evidence="1" id="KW-0238">DNA-binding</keyword>
<gene>
    <name evidence="3" type="ORF">BJP41_04070</name>
</gene>
<reference evidence="4" key="2">
    <citation type="submission" date="2017-11" db="EMBL/GenBank/DDBJ databases">
        <title>PacBio sequencing of new strain of the secondary endosymbiont Candidatus Hamiltonella defensa.</title>
        <authorList>
            <person name="Strand M.R."/>
            <person name="Oliver K."/>
        </authorList>
    </citation>
    <scope>NUCLEOTIDE SEQUENCE [LARGE SCALE GENOMIC DNA]</scope>
    <source>
        <strain evidence="4">A2C</strain>
    </source>
</reference>
<dbReference type="Proteomes" id="UP000230008">
    <property type="component" value="Chromosome"/>
</dbReference>
<dbReference type="AlphaFoldDB" id="A0A2D3T1G4"/>
<dbReference type="InterPro" id="IPR013656">
    <property type="entry name" value="PAS_4"/>
</dbReference>
<evidence type="ECO:0000313" key="4">
    <source>
        <dbReference type="Proteomes" id="UP000230008"/>
    </source>
</evidence>
<protein>
    <submittedName>
        <fullName evidence="3">Helix-turn-helix transcriptional regulator</fullName>
    </submittedName>
</protein>
<dbReference type="GO" id="GO:0006355">
    <property type="term" value="P:regulation of DNA-templated transcription"/>
    <property type="evidence" value="ECO:0007669"/>
    <property type="project" value="InterPro"/>
</dbReference>